<dbReference type="InterPro" id="IPR000055">
    <property type="entry name" value="Restrct_endonuc_typeI_TRD"/>
</dbReference>
<dbReference type="RefSeq" id="WP_139184382.1">
    <property type="nucleotide sequence ID" value="NZ_FNFL01000001.1"/>
</dbReference>
<evidence type="ECO:0000313" key="5">
    <source>
        <dbReference type="EMBL" id="SDJ77099.1"/>
    </source>
</evidence>
<keyword evidence="2" id="KW-0680">Restriction system</keyword>
<proteinExistence type="inferred from homology"/>
<feature type="domain" description="Type I restriction modification DNA specificity" evidence="4">
    <location>
        <begin position="36"/>
        <end position="210"/>
    </location>
</feature>
<gene>
    <name evidence="5" type="ORF">SAMN05216243_0774</name>
</gene>
<dbReference type="Pfam" id="PF01420">
    <property type="entry name" value="Methylase_S"/>
    <property type="match status" value="1"/>
</dbReference>
<accession>A0A1G8WFG7</accession>
<dbReference type="Gene3D" id="3.90.220.20">
    <property type="entry name" value="DNA methylase specificity domains"/>
    <property type="match status" value="2"/>
</dbReference>
<dbReference type="SUPFAM" id="SSF116734">
    <property type="entry name" value="DNA methylase specificity domain"/>
    <property type="match status" value="2"/>
</dbReference>
<dbReference type="InterPro" id="IPR044946">
    <property type="entry name" value="Restrct_endonuc_typeI_TRD_sf"/>
</dbReference>
<dbReference type="EMBL" id="FNFL01000001">
    <property type="protein sequence ID" value="SDJ77099.1"/>
    <property type="molecule type" value="Genomic_DNA"/>
</dbReference>
<dbReference type="OrthoDB" id="9811611at2"/>
<dbReference type="AlphaFoldDB" id="A0A1G8WFG7"/>
<dbReference type="PANTHER" id="PTHR30408">
    <property type="entry name" value="TYPE-1 RESTRICTION ENZYME ECOKI SPECIFICITY PROTEIN"/>
    <property type="match status" value="1"/>
</dbReference>
<reference evidence="5 6" key="1">
    <citation type="submission" date="2016-10" db="EMBL/GenBank/DDBJ databases">
        <authorList>
            <person name="de Groot N.N."/>
        </authorList>
    </citation>
    <scope>NUCLEOTIDE SEQUENCE [LARGE SCALE GENOMIC DNA]</scope>
    <source>
        <strain evidence="5 6">CGMCC 1.6502</strain>
    </source>
</reference>
<evidence type="ECO:0000256" key="2">
    <source>
        <dbReference type="ARBA" id="ARBA00022747"/>
    </source>
</evidence>
<evidence type="ECO:0000256" key="3">
    <source>
        <dbReference type="ARBA" id="ARBA00023125"/>
    </source>
</evidence>
<keyword evidence="3" id="KW-0238">DNA-binding</keyword>
<protein>
    <submittedName>
        <fullName evidence="5">Type I restriction enzyme, S subunit/type I restriction enzyme M protein</fullName>
    </submittedName>
</protein>
<organism evidence="5 6">
    <name type="scientific">Sediminibacillus albus</name>
    <dbReference type="NCBI Taxonomy" id="407036"/>
    <lineage>
        <taxon>Bacteria</taxon>
        <taxon>Bacillati</taxon>
        <taxon>Bacillota</taxon>
        <taxon>Bacilli</taxon>
        <taxon>Bacillales</taxon>
        <taxon>Bacillaceae</taxon>
        <taxon>Sediminibacillus</taxon>
    </lineage>
</organism>
<evidence type="ECO:0000256" key="1">
    <source>
        <dbReference type="ARBA" id="ARBA00010923"/>
    </source>
</evidence>
<dbReference type="GO" id="GO:0003677">
    <property type="term" value="F:DNA binding"/>
    <property type="evidence" value="ECO:0007669"/>
    <property type="project" value="UniProtKB-KW"/>
</dbReference>
<evidence type="ECO:0000259" key="4">
    <source>
        <dbReference type="Pfam" id="PF01420"/>
    </source>
</evidence>
<dbReference type="InterPro" id="IPR052021">
    <property type="entry name" value="Type-I_RS_S_subunit"/>
</dbReference>
<dbReference type="GO" id="GO:0009307">
    <property type="term" value="P:DNA restriction-modification system"/>
    <property type="evidence" value="ECO:0007669"/>
    <property type="project" value="UniProtKB-KW"/>
</dbReference>
<name>A0A1G8WFG7_9BACI</name>
<comment type="similarity">
    <text evidence="1">Belongs to the type-I restriction system S methylase family.</text>
</comment>
<dbReference type="STRING" id="407036.SAMN05216243_0774"/>
<evidence type="ECO:0000313" key="6">
    <source>
        <dbReference type="Proteomes" id="UP000198694"/>
    </source>
</evidence>
<dbReference type="Proteomes" id="UP000198694">
    <property type="component" value="Unassembled WGS sequence"/>
</dbReference>
<keyword evidence="6" id="KW-1185">Reference proteome</keyword>
<sequence length="469" mass="53256">MLEINVVYKSNLERTLRIDSEFYSKENYKVLDVLDKFETLKLTEVAKVSDGNHMSISDKFTDTGIPYYRGQDIHNFFIEQSSPVCIDELTYKVPQMKRSHLVKGDVLLSIVGTIGGVSLVSTEAPATCNCKLAILRPQTVEGFYLAVFLKTRYGQNQIKKFVRGAVQMGLILEDMDQIYVPIVSPELQKRISSLIQLASEKFENSKMLYEKVNENFLAEINLENFVPNENGINEKSFQESFLTSGRLDAEYYQPKFDHLIEHIYAQNYETLDNLVTIKKSIEPGTENYSENSDGLPFLRVSDFDKFRIGEPEKKLTEEFCYENKELIEKLKPSKETILFTKDGSVGIAHLLRENLDMITSGAVLHLNIKPNQQVIPEYLNLVLNSPIVQMQAERDAGGSIILHWRIEEIKNVLIPIVDVAAQKNLADMARESAELMSQADKLIDTAIKGVEIAIEEGEESAFHYIEGNS</sequence>
<dbReference type="PANTHER" id="PTHR30408:SF12">
    <property type="entry name" value="TYPE I RESTRICTION ENZYME MJAVIII SPECIFICITY SUBUNIT"/>
    <property type="match status" value="1"/>
</dbReference>